<evidence type="ECO:0000256" key="1">
    <source>
        <dbReference type="ARBA" id="ARBA00004202"/>
    </source>
</evidence>
<comment type="subcellular location">
    <subcellularLocation>
        <location evidence="1">Cell membrane</location>
        <topology evidence="1">Peripheral membrane protein</topology>
    </subcellularLocation>
</comment>
<protein>
    <recommendedName>
        <fullName evidence="7">CHAT domain-containing protein</fullName>
    </recommendedName>
</protein>
<evidence type="ECO:0000256" key="3">
    <source>
        <dbReference type="ARBA" id="ARBA00022475"/>
    </source>
</evidence>
<dbReference type="InterPro" id="IPR043149">
    <property type="entry name" value="TagF_N"/>
</dbReference>
<gene>
    <name evidence="8" type="ORF">GCM10010449_79130</name>
</gene>
<evidence type="ECO:0000313" key="8">
    <source>
        <dbReference type="EMBL" id="GAA3148683.1"/>
    </source>
</evidence>
<name>A0ABP6NIL0_9ACTN</name>
<dbReference type="PANTHER" id="PTHR37316:SF3">
    <property type="entry name" value="TEICHOIC ACID GLYCEROL-PHOSPHATE TRANSFERASE"/>
    <property type="match status" value="1"/>
</dbReference>
<feature type="domain" description="CHAT" evidence="7">
    <location>
        <begin position="137"/>
        <end position="396"/>
    </location>
</feature>
<evidence type="ECO:0000259" key="7">
    <source>
        <dbReference type="Pfam" id="PF12770"/>
    </source>
</evidence>
<dbReference type="InterPro" id="IPR051612">
    <property type="entry name" value="Teichoic_Acid_Biosynth"/>
</dbReference>
<evidence type="ECO:0000256" key="6">
    <source>
        <dbReference type="ARBA" id="ARBA00023136"/>
    </source>
</evidence>
<sequence>MSMLAYEELRIRIRPIGTSRYLVTANGPATATEVIAVNGEPAAFRDQWDRLISAELGLAPMGEQHTVAQLRGLGRAVFRLLFGERTPGAGAGAGFDVGLGSGPGSGEAERAGCRGERRHPGGVGACVGLALERAQRMRPARGLRIRFDVPEELRDLPLETLCAPPGQPQQSLALNHGYSLVRSLPGGPLGQRLPEPADEPSLIRLLVACASPVGAGLPPLRPDAEVAALRQELPEVAVQTTVLERATRKSLEAALGAHSPLPTALLLIAHGTYDHELGKGVVALETEGGGVDHVPADLLSGILLKAPGLRLVTLNLCSGADSSLAEPFSGLAQALIGGGVPAVVAMRGRVSDLSAGQFSPELFKGLAANRSIDEAMGAARRRISHLPGHTAVEWATPALFLHESCRQGWLFKAREVRDDGGAVADPLREGADALRAFQSPVGHVDSAVLIGAARFQRDLGQWAQVQRTLRAETRQFEDEQRRLRAEAAFELAWGELEKLCSLLAAEREADAVVEQFASLRDALPGPPPACLSAEVERFGHLTGLAERARAAEGAGEWAEAIARYEELLTAAGPADRARLVPHAAAHLLAVLDDPGRVTPRDRRDFFRGAARLYRTYGPADPASTPGEKALATASFAAYEAQRKSRSRRKGLTRRLKEQKKKLRARAMRLAYRADLRRPLDPHLAVYGAYWNRGISCNPAAIHAKARELAPHIRGVWVVSSRHKSRVPAGVEYVVEGSRRYWQAMARATYLINNSSFPGGFTKRPGQVYLQTHHGTPLKKMGLDQRRYPAGTHGISFQKVLDHTDQWDFSLSANPHSTEVWERVYPSTSYQALEAGYPRNDVYFTAGDGEIARIREELGVADGRTVLLYAPTHRDYQKGFSPRIDLERFVRAIGPSYVVLVRAHYFYGADAGLRGHPQLVDVTGHARVEDLCLAADALVTDYSSLMFDYACLDRPIVTYAPDWQAYRLARGTYFDLLSGRAGETPGAVATTEDELAEVFLNGEWDSAEATALRKAFRARFCPYDDGGAADRVVRRLFLEGQAPRS</sequence>
<dbReference type="InterPro" id="IPR043148">
    <property type="entry name" value="TagF_C"/>
</dbReference>
<keyword evidence="6" id="KW-0472">Membrane</keyword>
<evidence type="ECO:0000256" key="2">
    <source>
        <dbReference type="ARBA" id="ARBA00010488"/>
    </source>
</evidence>
<comment type="similarity">
    <text evidence="2">Belongs to the CDP-glycerol glycerophosphotransferase family.</text>
</comment>
<organism evidence="8 9">
    <name type="scientific">Streptomyces rectiviolaceus</name>
    <dbReference type="NCBI Taxonomy" id="332591"/>
    <lineage>
        <taxon>Bacteria</taxon>
        <taxon>Bacillati</taxon>
        <taxon>Actinomycetota</taxon>
        <taxon>Actinomycetes</taxon>
        <taxon>Kitasatosporales</taxon>
        <taxon>Streptomycetaceae</taxon>
        <taxon>Streptomyces</taxon>
    </lineage>
</organism>
<dbReference type="Proteomes" id="UP001501637">
    <property type="component" value="Unassembled WGS sequence"/>
</dbReference>
<evidence type="ECO:0000256" key="4">
    <source>
        <dbReference type="ARBA" id="ARBA00022679"/>
    </source>
</evidence>
<keyword evidence="9" id="KW-1185">Reference proteome</keyword>
<dbReference type="SUPFAM" id="SSF53756">
    <property type="entry name" value="UDP-Glycosyltransferase/glycogen phosphorylase"/>
    <property type="match status" value="1"/>
</dbReference>
<comment type="caution">
    <text evidence="8">The sequence shown here is derived from an EMBL/GenBank/DDBJ whole genome shotgun (WGS) entry which is preliminary data.</text>
</comment>
<keyword evidence="3" id="KW-1003">Cell membrane</keyword>
<accession>A0ABP6NIL0</accession>
<dbReference type="InterPro" id="IPR024983">
    <property type="entry name" value="CHAT_dom"/>
</dbReference>
<dbReference type="Gene3D" id="3.40.50.11820">
    <property type="match status" value="1"/>
</dbReference>
<reference evidence="9" key="1">
    <citation type="journal article" date="2019" name="Int. J. Syst. Evol. Microbiol.">
        <title>The Global Catalogue of Microorganisms (GCM) 10K type strain sequencing project: providing services to taxonomists for standard genome sequencing and annotation.</title>
        <authorList>
            <consortium name="The Broad Institute Genomics Platform"/>
            <consortium name="The Broad Institute Genome Sequencing Center for Infectious Disease"/>
            <person name="Wu L."/>
            <person name="Ma J."/>
        </authorList>
    </citation>
    <scope>NUCLEOTIDE SEQUENCE [LARGE SCALE GENOMIC DNA]</scope>
    <source>
        <strain evidence="9">JCM 9092</strain>
    </source>
</reference>
<dbReference type="Pfam" id="PF12770">
    <property type="entry name" value="CHAT"/>
    <property type="match status" value="1"/>
</dbReference>
<dbReference type="InterPro" id="IPR007554">
    <property type="entry name" value="Glycerophosphate_synth"/>
</dbReference>
<dbReference type="Pfam" id="PF04464">
    <property type="entry name" value="Glyphos_transf"/>
    <property type="match status" value="1"/>
</dbReference>
<keyword evidence="5" id="KW-0777">Teichoic acid biosynthesis</keyword>
<evidence type="ECO:0000256" key="5">
    <source>
        <dbReference type="ARBA" id="ARBA00022944"/>
    </source>
</evidence>
<evidence type="ECO:0000313" key="9">
    <source>
        <dbReference type="Proteomes" id="UP001501637"/>
    </source>
</evidence>
<proteinExistence type="inferred from homology"/>
<dbReference type="EMBL" id="BAAAUG010000204">
    <property type="protein sequence ID" value="GAA3148683.1"/>
    <property type="molecule type" value="Genomic_DNA"/>
</dbReference>
<keyword evidence="4" id="KW-0808">Transferase</keyword>
<dbReference type="PANTHER" id="PTHR37316">
    <property type="entry name" value="TEICHOIC ACID GLYCEROL-PHOSPHATE PRIMASE"/>
    <property type="match status" value="1"/>
</dbReference>
<dbReference type="Gene3D" id="3.40.50.12580">
    <property type="match status" value="1"/>
</dbReference>